<dbReference type="NCBIfam" id="TIGR00099">
    <property type="entry name" value="Cof-subfamily"/>
    <property type="match status" value="1"/>
</dbReference>
<dbReference type="PANTHER" id="PTHR10000">
    <property type="entry name" value="PHOSPHOSERINE PHOSPHATASE"/>
    <property type="match status" value="1"/>
</dbReference>
<dbReference type="Proteomes" id="UP000014809">
    <property type="component" value="Chromosome"/>
</dbReference>
<reference evidence="1 2" key="1">
    <citation type="submission" date="2012-06" db="EMBL/GenBank/DDBJ databases">
        <title>Complete genome sequence of Corynebacterium terpenotabidum Y-11 (=DSM 44721).</title>
        <authorList>
            <person name="Ruckert C."/>
            <person name="Albersmeier A."/>
            <person name="Al-Dilaimi A."/>
            <person name="Szczepanowski R."/>
            <person name="Kalinowski J."/>
        </authorList>
    </citation>
    <scope>NUCLEOTIDE SEQUENCE [LARGE SCALE GENOMIC DNA]</scope>
    <source>
        <strain evidence="1 2">Y-11</strain>
    </source>
</reference>
<dbReference type="KEGG" id="cter:A606_00220"/>
<name>S4X9B7_9CORY</name>
<dbReference type="HOGENOM" id="CLU_044146_5_1_11"/>
<proteinExistence type="predicted"/>
<organism evidence="1 2">
    <name type="scientific">Corynebacterium terpenotabidum Y-11</name>
    <dbReference type="NCBI Taxonomy" id="1200352"/>
    <lineage>
        <taxon>Bacteria</taxon>
        <taxon>Bacillati</taxon>
        <taxon>Actinomycetota</taxon>
        <taxon>Actinomycetes</taxon>
        <taxon>Mycobacteriales</taxon>
        <taxon>Corynebacteriaceae</taxon>
        <taxon>Corynebacterium</taxon>
    </lineage>
</organism>
<accession>S4X9B7</accession>
<dbReference type="STRING" id="1200352.A606_00220"/>
<dbReference type="Pfam" id="PF08282">
    <property type="entry name" value="Hydrolase_3"/>
    <property type="match status" value="1"/>
</dbReference>
<dbReference type="AlphaFoldDB" id="S4X9B7"/>
<evidence type="ECO:0000313" key="2">
    <source>
        <dbReference type="Proteomes" id="UP000014809"/>
    </source>
</evidence>
<dbReference type="EMBL" id="CP003696">
    <property type="protein sequence ID" value="AGP29702.1"/>
    <property type="molecule type" value="Genomic_DNA"/>
</dbReference>
<sequence length="298" mass="32097">MDAMTEHPDVHTPRPWTDITGPVPDLQLVVLDMDGTLLNGNDDVPEAFWELLPVMRSRGIVVVPASGRQYATLKGMFAAHGLRTFLCENGTLVVHDDEVVSTSPVDSPTVEQIIDIVRTAESARNIGLVVCGPRTAYVEREDAAFLAEAGRYYHCLEIVPNLHSVAELAEGTVLKCAVFDFDSAAQAAPALFTGGGPGVADLRGSHQVVVSGKHWIDIMNGSANKGRALRALEMTLGVPRSGTAVFGDYLNDLEMMVEADWSFAMDNGHPAVQRAAQFIAPPNTEEGVVQVLRRLLGV</sequence>
<dbReference type="PATRIC" id="fig|1200352.3.peg.40"/>
<dbReference type="RefSeq" id="WP_020440067.1">
    <property type="nucleotide sequence ID" value="NC_021663.1"/>
</dbReference>
<dbReference type="InterPro" id="IPR023214">
    <property type="entry name" value="HAD_sf"/>
</dbReference>
<dbReference type="Gene3D" id="3.30.1240.10">
    <property type="match status" value="1"/>
</dbReference>
<dbReference type="Gene3D" id="3.40.50.1000">
    <property type="entry name" value="HAD superfamily/HAD-like"/>
    <property type="match status" value="1"/>
</dbReference>
<dbReference type="GO" id="GO:0000287">
    <property type="term" value="F:magnesium ion binding"/>
    <property type="evidence" value="ECO:0007669"/>
    <property type="project" value="TreeGrafter"/>
</dbReference>
<dbReference type="PROSITE" id="PS01228">
    <property type="entry name" value="COF_1"/>
    <property type="match status" value="1"/>
</dbReference>
<evidence type="ECO:0000313" key="1">
    <source>
        <dbReference type="EMBL" id="AGP29702.1"/>
    </source>
</evidence>
<dbReference type="PANTHER" id="PTHR10000:SF53">
    <property type="entry name" value="5-AMINO-6-(5-PHOSPHO-D-RIBITYLAMINO)URACIL PHOSPHATASE YBJI-RELATED"/>
    <property type="match status" value="1"/>
</dbReference>
<gene>
    <name evidence="1" type="ORF">A606_00220</name>
</gene>
<evidence type="ECO:0008006" key="3">
    <source>
        <dbReference type="Google" id="ProtNLM"/>
    </source>
</evidence>
<protein>
    <recommendedName>
        <fullName evidence="3">Hydrolase</fullName>
    </recommendedName>
</protein>
<dbReference type="GO" id="GO:0005829">
    <property type="term" value="C:cytosol"/>
    <property type="evidence" value="ECO:0007669"/>
    <property type="project" value="TreeGrafter"/>
</dbReference>
<keyword evidence="2" id="KW-1185">Reference proteome</keyword>
<dbReference type="eggNOG" id="COG0561">
    <property type="taxonomic scope" value="Bacteria"/>
</dbReference>
<dbReference type="SUPFAM" id="SSF56784">
    <property type="entry name" value="HAD-like"/>
    <property type="match status" value="1"/>
</dbReference>
<dbReference type="GO" id="GO:0016791">
    <property type="term" value="F:phosphatase activity"/>
    <property type="evidence" value="ECO:0007669"/>
    <property type="project" value="TreeGrafter"/>
</dbReference>
<dbReference type="InterPro" id="IPR000150">
    <property type="entry name" value="Cof"/>
</dbReference>
<dbReference type="InterPro" id="IPR036412">
    <property type="entry name" value="HAD-like_sf"/>
</dbReference>